<accession>A0A6L9UD82</accession>
<feature type="transmembrane region" description="Helical" evidence="8">
    <location>
        <begin position="607"/>
        <end position="628"/>
    </location>
</feature>
<feature type="transmembrane region" description="Helical" evidence="8">
    <location>
        <begin position="94"/>
        <end position="113"/>
    </location>
</feature>
<name>A0A6L9UD82_9HYPH</name>
<feature type="transmembrane region" description="Helical" evidence="8">
    <location>
        <begin position="12"/>
        <end position="31"/>
    </location>
</feature>
<evidence type="ECO:0000256" key="2">
    <source>
        <dbReference type="ARBA" id="ARBA00007935"/>
    </source>
</evidence>
<evidence type="ECO:0000313" key="10">
    <source>
        <dbReference type="Proteomes" id="UP000483035"/>
    </source>
</evidence>
<comment type="subcellular location">
    <subcellularLocation>
        <location evidence="1">Cell membrane</location>
        <topology evidence="1">Multi-pass membrane protein</topology>
    </subcellularLocation>
</comment>
<feature type="transmembrane region" description="Helical" evidence="8">
    <location>
        <begin position="549"/>
        <end position="568"/>
    </location>
</feature>
<feature type="transmembrane region" description="Helical" evidence="8">
    <location>
        <begin position="147"/>
        <end position="171"/>
    </location>
</feature>
<feature type="transmembrane region" description="Helical" evidence="8">
    <location>
        <begin position="424"/>
        <end position="443"/>
    </location>
</feature>
<feature type="transmembrane region" description="Helical" evidence="8">
    <location>
        <begin position="308"/>
        <end position="327"/>
    </location>
</feature>
<evidence type="ECO:0000313" key="9">
    <source>
        <dbReference type="EMBL" id="NEI72157.1"/>
    </source>
</evidence>
<comment type="caution">
    <text evidence="9">The sequence shown here is derived from an EMBL/GenBank/DDBJ whole genome shotgun (WGS) entry which is preliminary data.</text>
</comment>
<feature type="transmembrane region" description="Helical" evidence="8">
    <location>
        <begin position="634"/>
        <end position="655"/>
    </location>
</feature>
<dbReference type="GO" id="GO:0033214">
    <property type="term" value="P:siderophore-iron import into cell"/>
    <property type="evidence" value="ECO:0007669"/>
    <property type="project" value="TreeGrafter"/>
</dbReference>
<gene>
    <name evidence="9" type="primary">fhuB</name>
    <name evidence="9" type="ORF">GR212_21455</name>
</gene>
<feature type="transmembrane region" description="Helical" evidence="8">
    <location>
        <begin position="241"/>
        <end position="269"/>
    </location>
</feature>
<feature type="transmembrane region" description="Helical" evidence="8">
    <location>
        <begin position="574"/>
        <end position="595"/>
    </location>
</feature>
<feature type="transmembrane region" description="Helical" evidence="8">
    <location>
        <begin position="520"/>
        <end position="542"/>
    </location>
</feature>
<dbReference type="GO" id="GO:0022857">
    <property type="term" value="F:transmembrane transporter activity"/>
    <property type="evidence" value="ECO:0007669"/>
    <property type="project" value="InterPro"/>
</dbReference>
<feature type="transmembrane region" description="Helical" evidence="8">
    <location>
        <begin position="390"/>
        <end position="412"/>
    </location>
</feature>
<evidence type="ECO:0000256" key="4">
    <source>
        <dbReference type="ARBA" id="ARBA00022475"/>
    </source>
</evidence>
<dbReference type="AlphaFoldDB" id="A0A6L9UD82"/>
<dbReference type="Proteomes" id="UP000483035">
    <property type="component" value="Unassembled WGS sequence"/>
</dbReference>
<sequence>MRPQTPSSGTNALVIGGLVLALALVLTGFNLKTAFPRLEWHDLAQRAREGDLLAAIAFYSALPRIAVAMLCGAGLALCGTMYQQVLGNPLAEPSTLGVSSGAYLAVSTLSWLLPGLGMPERILIAMAGAGLAMALVLILAWGHGLSVLALSLSGLTLNLVFGSLASIIITFHRDGMVSLSFWGSGALRQNDWRAAETLVFTLFPAIAALVPVTRSLSLFSVGDETMSGLGVSVRTFRLMTLALATWIAAVIVACVGIVSFVGLTAPWLAHLFGARRMTERLLVSAMVGTALLLATDQLLVAFGPMAQSIPAGSLTALVGAPVLLWILRKPRAAQPAAAASASIFSVPRPSIIPVVLPLAMFGMAAAMMIGRDAHGWHILDYDTLAKVLPWRWPRVLGSAAAGAALGIAGSGLQRLTGNPMASPEVLGVSSGAVLGALLAMFVASPDLPVTQDIGAVVGSAVVVALLALLARQGRFAAGHVLMVGIGLGTVLSAISSAFALLPDPRFQILQLWIVGSTDGISPFSAVLAAIVATAGFAAACLLRRWQAMLQLGAPFAAAAGVTVGRAQIGMLMLVSVLCAIATLIVGPLSFIGLMAPHLAEILGGRRVVPHLVLTTALGALVMVLADWLGRNLLFPYEVPAGLLATFVGGPYYFWLLHKRAV</sequence>
<feature type="transmembrane region" description="Helical" evidence="8">
    <location>
        <begin position="52"/>
        <end position="82"/>
    </location>
</feature>
<comment type="similarity">
    <text evidence="2">Belongs to the binding-protein-dependent transport system permease family. FecCD subfamily.</text>
</comment>
<evidence type="ECO:0000256" key="7">
    <source>
        <dbReference type="ARBA" id="ARBA00023136"/>
    </source>
</evidence>
<dbReference type="RefSeq" id="WP_163989180.1">
    <property type="nucleotide sequence ID" value="NZ_WUEY01000010.1"/>
</dbReference>
<evidence type="ECO:0000256" key="6">
    <source>
        <dbReference type="ARBA" id="ARBA00022989"/>
    </source>
</evidence>
<evidence type="ECO:0000256" key="5">
    <source>
        <dbReference type="ARBA" id="ARBA00022692"/>
    </source>
</evidence>
<dbReference type="SUPFAM" id="SSF81345">
    <property type="entry name" value="ABC transporter involved in vitamin B12 uptake, BtuC"/>
    <property type="match status" value="2"/>
</dbReference>
<proteinExistence type="inferred from homology"/>
<dbReference type="InterPro" id="IPR037294">
    <property type="entry name" value="ABC_BtuC-like"/>
</dbReference>
<dbReference type="CDD" id="cd06550">
    <property type="entry name" value="TM_ABC_iron-siderophores_like"/>
    <property type="match status" value="2"/>
</dbReference>
<keyword evidence="3" id="KW-0813">Transport</keyword>
<dbReference type="InterPro" id="IPR000522">
    <property type="entry name" value="ABC_transptr_permease_BtuC"/>
</dbReference>
<evidence type="ECO:0000256" key="3">
    <source>
        <dbReference type="ARBA" id="ARBA00022448"/>
    </source>
</evidence>
<keyword evidence="4" id="KW-1003">Cell membrane</keyword>
<dbReference type="EMBL" id="WUEY01000010">
    <property type="protein sequence ID" value="NEI72157.1"/>
    <property type="molecule type" value="Genomic_DNA"/>
</dbReference>
<evidence type="ECO:0000256" key="1">
    <source>
        <dbReference type="ARBA" id="ARBA00004651"/>
    </source>
</evidence>
<dbReference type="GO" id="GO:0005886">
    <property type="term" value="C:plasma membrane"/>
    <property type="evidence" value="ECO:0007669"/>
    <property type="project" value="UniProtKB-SubCell"/>
</dbReference>
<feature type="transmembrane region" description="Helical" evidence="8">
    <location>
        <begin position="281"/>
        <end position="302"/>
    </location>
</feature>
<feature type="transmembrane region" description="Helical" evidence="8">
    <location>
        <begin position="480"/>
        <end position="500"/>
    </location>
</feature>
<dbReference type="PANTHER" id="PTHR30472">
    <property type="entry name" value="FERRIC ENTEROBACTIN TRANSPORT SYSTEM PERMEASE PROTEIN"/>
    <property type="match status" value="1"/>
</dbReference>
<feature type="transmembrane region" description="Helical" evidence="8">
    <location>
        <begin position="351"/>
        <end position="370"/>
    </location>
</feature>
<feature type="transmembrane region" description="Helical" evidence="8">
    <location>
        <begin position="449"/>
        <end position="468"/>
    </location>
</feature>
<dbReference type="Pfam" id="PF01032">
    <property type="entry name" value="FecCD"/>
    <property type="match status" value="2"/>
</dbReference>
<reference evidence="9 10" key="1">
    <citation type="submission" date="2019-12" db="EMBL/GenBank/DDBJ databases">
        <title>Rhizobium genotypes associated with high levels of biological nitrogen fixation by grain legumes in a temperate-maritime cropping system.</title>
        <authorList>
            <person name="Maluk M."/>
            <person name="Francesc Ferrando Molina F."/>
            <person name="Lopez Del Egido L."/>
            <person name="Lafos M."/>
            <person name="Langarica-Fuentes A."/>
            <person name="Gebre Yohannes G."/>
            <person name="Young M.W."/>
            <person name="Martin P."/>
            <person name="Gantlett R."/>
            <person name="Kenicer G."/>
            <person name="Hawes C."/>
            <person name="Begg G.S."/>
            <person name="Quilliam R.S."/>
            <person name="Squire G.R."/>
            <person name="Poole P.S."/>
            <person name="Young P.W."/>
            <person name="Iannetta P.M."/>
            <person name="James E.K."/>
        </authorList>
    </citation>
    <scope>NUCLEOTIDE SEQUENCE [LARGE SCALE GENOMIC DNA]</scope>
    <source>
        <strain evidence="9 10">JHI1118</strain>
    </source>
</reference>
<keyword evidence="7 8" id="KW-0472">Membrane</keyword>
<organism evidence="9 10">
    <name type="scientific">Rhizobium lusitanum</name>
    <dbReference type="NCBI Taxonomy" id="293958"/>
    <lineage>
        <taxon>Bacteria</taxon>
        <taxon>Pseudomonadati</taxon>
        <taxon>Pseudomonadota</taxon>
        <taxon>Alphaproteobacteria</taxon>
        <taxon>Hyphomicrobiales</taxon>
        <taxon>Rhizobiaceae</taxon>
        <taxon>Rhizobium/Agrobacterium group</taxon>
        <taxon>Rhizobium</taxon>
    </lineage>
</organism>
<protein>
    <submittedName>
        <fullName evidence="9">Fe(3+)-hydroxamate ABC transporter permease FhuB</fullName>
    </submittedName>
</protein>
<dbReference type="Gene3D" id="1.10.3470.10">
    <property type="entry name" value="ABC transporter involved in vitamin B12 uptake, BtuC"/>
    <property type="match status" value="2"/>
</dbReference>
<feature type="transmembrane region" description="Helical" evidence="8">
    <location>
        <begin position="122"/>
        <end position="141"/>
    </location>
</feature>
<dbReference type="PANTHER" id="PTHR30472:SF37">
    <property type="entry name" value="FE(3+) DICITRATE TRANSPORT SYSTEM PERMEASE PROTEIN FECD-RELATED"/>
    <property type="match status" value="1"/>
</dbReference>
<keyword evidence="5 8" id="KW-0812">Transmembrane</keyword>
<dbReference type="NCBIfam" id="NF007866">
    <property type="entry name" value="PRK10577.1-2"/>
    <property type="match status" value="1"/>
</dbReference>
<evidence type="ECO:0000256" key="8">
    <source>
        <dbReference type="SAM" id="Phobius"/>
    </source>
</evidence>
<keyword evidence="6 8" id="KW-1133">Transmembrane helix</keyword>